<evidence type="ECO:0000256" key="2">
    <source>
        <dbReference type="ARBA" id="ARBA00007843"/>
    </source>
</evidence>
<dbReference type="SUPFAM" id="SSF82153">
    <property type="entry name" value="FAS1 domain"/>
    <property type="match status" value="1"/>
</dbReference>
<feature type="compositionally biased region" description="Pro residues" evidence="8">
    <location>
        <begin position="110"/>
        <end position="122"/>
    </location>
</feature>
<dbReference type="InterPro" id="IPR036378">
    <property type="entry name" value="FAS1_dom_sf"/>
</dbReference>
<keyword evidence="6" id="KW-0472">Membrane</keyword>
<evidence type="ECO:0000313" key="10">
    <source>
        <dbReference type="EMBL" id="KAG0458809.1"/>
    </source>
</evidence>
<evidence type="ECO:0000256" key="4">
    <source>
        <dbReference type="ARBA" id="ARBA00022622"/>
    </source>
</evidence>
<keyword evidence="4" id="KW-0325">Glycoprotein</keyword>
<feature type="domain" description="FAS1" evidence="9">
    <location>
        <begin position="1"/>
        <end position="48"/>
    </location>
</feature>
<comment type="similarity">
    <text evidence="2">Belongs to the fasciclin-like AGP family.</text>
</comment>
<evidence type="ECO:0000256" key="5">
    <source>
        <dbReference type="ARBA" id="ARBA00022729"/>
    </source>
</evidence>
<sequence>MLKNFQAAMDKGLTLFAPNDEAFKAEGVPDLSSLSSADLVTLLQYHALLSYNPKDSLKSVDQPISTMASGASELFGKAPAPAPGPSGLSPSPAPSTAVPALSPKAAEAPSPFPLSPPAPPTSAPAGSPHAAADKVEDKPSVGAAKSRPLASLMAVAGTALWALM</sequence>
<keyword evidence="7" id="KW-0449">Lipoprotein</keyword>
<evidence type="ECO:0000256" key="7">
    <source>
        <dbReference type="ARBA" id="ARBA00023288"/>
    </source>
</evidence>
<proteinExistence type="inferred from homology"/>
<accession>A0A835PSG1</accession>
<gene>
    <name evidence="10" type="ORF">HPP92_021937</name>
</gene>
<feature type="compositionally biased region" description="Low complexity" evidence="8">
    <location>
        <begin position="85"/>
        <end position="109"/>
    </location>
</feature>
<dbReference type="OrthoDB" id="286301at2759"/>
<comment type="subcellular location">
    <subcellularLocation>
        <location evidence="1">Cell membrane</location>
        <topology evidence="1">Lipid-anchor</topology>
        <topology evidence="1">GPI-anchor</topology>
    </subcellularLocation>
</comment>
<dbReference type="AlphaFoldDB" id="A0A835PSG1"/>
<dbReference type="GO" id="GO:0005886">
    <property type="term" value="C:plasma membrane"/>
    <property type="evidence" value="ECO:0007669"/>
    <property type="project" value="UniProtKB-SubCell"/>
</dbReference>
<organism evidence="10 11">
    <name type="scientific">Vanilla planifolia</name>
    <name type="common">Vanilla</name>
    <dbReference type="NCBI Taxonomy" id="51239"/>
    <lineage>
        <taxon>Eukaryota</taxon>
        <taxon>Viridiplantae</taxon>
        <taxon>Streptophyta</taxon>
        <taxon>Embryophyta</taxon>
        <taxon>Tracheophyta</taxon>
        <taxon>Spermatophyta</taxon>
        <taxon>Magnoliopsida</taxon>
        <taxon>Liliopsida</taxon>
        <taxon>Asparagales</taxon>
        <taxon>Orchidaceae</taxon>
        <taxon>Vanilloideae</taxon>
        <taxon>Vanilleae</taxon>
        <taxon>Vanilla</taxon>
    </lineage>
</organism>
<dbReference type="EMBL" id="JADCNM010000012">
    <property type="protein sequence ID" value="KAG0458809.1"/>
    <property type="molecule type" value="Genomic_DNA"/>
</dbReference>
<evidence type="ECO:0000313" key="11">
    <source>
        <dbReference type="Proteomes" id="UP000639772"/>
    </source>
</evidence>
<evidence type="ECO:0000256" key="8">
    <source>
        <dbReference type="SAM" id="MobiDB-lite"/>
    </source>
</evidence>
<name>A0A835PSG1_VANPL</name>
<evidence type="ECO:0000256" key="3">
    <source>
        <dbReference type="ARBA" id="ARBA00022475"/>
    </source>
</evidence>
<evidence type="ECO:0000256" key="1">
    <source>
        <dbReference type="ARBA" id="ARBA00004609"/>
    </source>
</evidence>
<dbReference type="GO" id="GO:0098552">
    <property type="term" value="C:side of membrane"/>
    <property type="evidence" value="ECO:0007669"/>
    <property type="project" value="UniProtKB-KW"/>
</dbReference>
<reference evidence="10 11" key="1">
    <citation type="journal article" date="2020" name="Nat. Food">
        <title>A phased Vanilla planifolia genome enables genetic improvement of flavour and production.</title>
        <authorList>
            <person name="Hasing T."/>
            <person name="Tang H."/>
            <person name="Brym M."/>
            <person name="Khazi F."/>
            <person name="Huang T."/>
            <person name="Chambers A.H."/>
        </authorList>
    </citation>
    <scope>NUCLEOTIDE SEQUENCE [LARGE SCALE GENOMIC DNA]</scope>
    <source>
        <tissue evidence="10">Leaf</tissue>
    </source>
</reference>
<dbReference type="PANTHER" id="PTHR32382">
    <property type="entry name" value="FASCICLIN-LIKE ARABINOGALACTAN PROTEIN"/>
    <property type="match status" value="1"/>
</dbReference>
<protein>
    <recommendedName>
        <fullName evidence="9">FAS1 domain-containing protein</fullName>
    </recommendedName>
</protein>
<dbReference type="PANTHER" id="PTHR32382:SF5">
    <property type="entry name" value="FASCICLIN-LIKE ARABINOGALACTAN PROTEIN 8"/>
    <property type="match status" value="1"/>
</dbReference>
<evidence type="ECO:0000256" key="6">
    <source>
        <dbReference type="ARBA" id="ARBA00023136"/>
    </source>
</evidence>
<feature type="region of interest" description="Disordered" evidence="8">
    <location>
        <begin position="71"/>
        <end position="148"/>
    </location>
</feature>
<keyword evidence="3" id="KW-1003">Cell membrane</keyword>
<evidence type="ECO:0000259" key="9">
    <source>
        <dbReference type="PROSITE" id="PS50213"/>
    </source>
</evidence>
<dbReference type="InterPro" id="IPR000782">
    <property type="entry name" value="FAS1_domain"/>
</dbReference>
<comment type="caution">
    <text evidence="10">The sequence shown here is derived from an EMBL/GenBank/DDBJ whole genome shotgun (WGS) entry which is preliminary data.</text>
</comment>
<dbReference type="InterPro" id="IPR033254">
    <property type="entry name" value="Plant_FLA"/>
</dbReference>
<dbReference type="Gene3D" id="2.30.180.10">
    <property type="entry name" value="FAS1 domain"/>
    <property type="match status" value="1"/>
</dbReference>
<keyword evidence="5" id="KW-0732">Signal</keyword>
<dbReference type="Pfam" id="PF02469">
    <property type="entry name" value="Fasciclin"/>
    <property type="match status" value="1"/>
</dbReference>
<keyword evidence="4" id="KW-0336">GPI-anchor</keyword>
<dbReference type="PROSITE" id="PS50213">
    <property type="entry name" value="FAS1"/>
    <property type="match status" value="1"/>
</dbReference>
<dbReference type="Proteomes" id="UP000639772">
    <property type="component" value="Chromosome 12"/>
</dbReference>